<keyword evidence="3" id="KW-1185">Reference proteome</keyword>
<dbReference type="OrthoDB" id="5388207at2759"/>
<accession>A0A6A6A6G5</accession>
<protein>
    <submittedName>
        <fullName evidence="2">Uncharacterized protein</fullName>
    </submittedName>
</protein>
<evidence type="ECO:0000313" key="2">
    <source>
        <dbReference type="EMBL" id="KAF2126775.1"/>
    </source>
</evidence>
<feature type="compositionally biased region" description="Polar residues" evidence="1">
    <location>
        <begin position="372"/>
        <end position="384"/>
    </location>
</feature>
<reference evidence="2" key="1">
    <citation type="journal article" date="2020" name="Stud. Mycol.">
        <title>101 Dothideomycetes genomes: a test case for predicting lifestyles and emergence of pathogens.</title>
        <authorList>
            <person name="Haridas S."/>
            <person name="Albert R."/>
            <person name="Binder M."/>
            <person name="Bloem J."/>
            <person name="Labutti K."/>
            <person name="Salamov A."/>
            <person name="Andreopoulos B."/>
            <person name="Baker S."/>
            <person name="Barry K."/>
            <person name="Bills G."/>
            <person name="Bluhm B."/>
            <person name="Cannon C."/>
            <person name="Castanera R."/>
            <person name="Culley D."/>
            <person name="Daum C."/>
            <person name="Ezra D."/>
            <person name="Gonzalez J."/>
            <person name="Henrissat B."/>
            <person name="Kuo A."/>
            <person name="Liang C."/>
            <person name="Lipzen A."/>
            <person name="Lutzoni F."/>
            <person name="Magnuson J."/>
            <person name="Mondo S."/>
            <person name="Nolan M."/>
            <person name="Ohm R."/>
            <person name="Pangilinan J."/>
            <person name="Park H.-J."/>
            <person name="Ramirez L."/>
            <person name="Alfaro M."/>
            <person name="Sun H."/>
            <person name="Tritt A."/>
            <person name="Yoshinaga Y."/>
            <person name="Zwiers L.-H."/>
            <person name="Turgeon B."/>
            <person name="Goodwin S."/>
            <person name="Spatafora J."/>
            <person name="Crous P."/>
            <person name="Grigoriev I."/>
        </authorList>
    </citation>
    <scope>NUCLEOTIDE SEQUENCE</scope>
    <source>
        <strain evidence="2">CBS 119687</strain>
    </source>
</reference>
<sequence>METITNLASTAANTASKLIYGDTTTAAADTTTKNNETGGMEPISGEQGKGTVTEPFDQGNAATPLEKPSGLGGLGTSGTSGTSGTFLDYSNQVSSGQEPISGLQGKGTAGEPFDQGNSLNPTDSSSSSYRPSGTSTDTYTSNFDSNPVGGTHATGITDKVWKPAPVDNVSTSVISSAPVDPLTSERAGSDHPFEKSSYDSFEKPSHDSYEKPSYDSYDKSSSIPFEKSSSSPFEHSGFASTGQSSQFPTGVPAPIEQSGFAPTQQSDFAPIQQSDFASTQQSGFAPVEKSGFAPTEQSGFAPTEQSGFAPSEQSKFSSDDRSKIPVPVRESEIASTSGSGMPAVDTAPLEYKYPGSGTPDRASDVHEAGVINDSNAGFGNTSHNPVGHHHDTKTGAFTGSAVDGTHSGAGNPVTSGETNRLAGEKSSYQSGSMTSPTSTSSAGTNQGAPHESKMSKIMDKLHIGHK</sequence>
<proteinExistence type="predicted"/>
<feature type="region of interest" description="Disordered" evidence="1">
    <location>
        <begin position="27"/>
        <end position="466"/>
    </location>
</feature>
<dbReference type="Proteomes" id="UP000799771">
    <property type="component" value="Unassembled WGS sequence"/>
</dbReference>
<feature type="compositionally biased region" description="Polar residues" evidence="1">
    <location>
        <begin position="260"/>
        <end position="283"/>
    </location>
</feature>
<dbReference type="GeneID" id="54409050"/>
<organism evidence="2 3">
    <name type="scientific">Dothidotthia symphoricarpi CBS 119687</name>
    <dbReference type="NCBI Taxonomy" id="1392245"/>
    <lineage>
        <taxon>Eukaryota</taxon>
        <taxon>Fungi</taxon>
        <taxon>Dikarya</taxon>
        <taxon>Ascomycota</taxon>
        <taxon>Pezizomycotina</taxon>
        <taxon>Dothideomycetes</taxon>
        <taxon>Pleosporomycetidae</taxon>
        <taxon>Pleosporales</taxon>
        <taxon>Dothidotthiaceae</taxon>
        <taxon>Dothidotthia</taxon>
    </lineage>
</organism>
<feature type="compositionally biased region" description="Low complexity" evidence="1">
    <location>
        <begin position="430"/>
        <end position="444"/>
    </location>
</feature>
<evidence type="ECO:0000256" key="1">
    <source>
        <dbReference type="SAM" id="MobiDB-lite"/>
    </source>
</evidence>
<feature type="compositionally biased region" description="Low complexity" evidence="1">
    <location>
        <begin position="124"/>
        <end position="136"/>
    </location>
</feature>
<feature type="compositionally biased region" description="Polar residues" evidence="1">
    <location>
        <begin position="238"/>
        <end position="248"/>
    </location>
</feature>
<dbReference type="EMBL" id="ML977512">
    <property type="protein sequence ID" value="KAF2126775.1"/>
    <property type="molecule type" value="Genomic_DNA"/>
</dbReference>
<name>A0A6A6A6G5_9PLEO</name>
<feature type="compositionally biased region" description="Basic and acidic residues" evidence="1">
    <location>
        <begin position="450"/>
        <end position="466"/>
    </location>
</feature>
<feature type="compositionally biased region" description="Basic and acidic residues" evidence="1">
    <location>
        <begin position="187"/>
        <end position="218"/>
    </location>
</feature>
<gene>
    <name evidence="2" type="ORF">P153DRAFT_368823</name>
</gene>
<feature type="compositionally biased region" description="Low complexity" evidence="1">
    <location>
        <begin position="219"/>
        <end position="236"/>
    </location>
</feature>
<evidence type="ECO:0000313" key="3">
    <source>
        <dbReference type="Proteomes" id="UP000799771"/>
    </source>
</evidence>
<feature type="compositionally biased region" description="Polar residues" evidence="1">
    <location>
        <begin position="295"/>
        <end position="316"/>
    </location>
</feature>
<dbReference type="AlphaFoldDB" id="A0A6A6A6G5"/>
<feature type="compositionally biased region" description="Polar residues" evidence="1">
    <location>
        <begin position="88"/>
        <end position="98"/>
    </location>
</feature>
<dbReference type="RefSeq" id="XP_033521167.1">
    <property type="nucleotide sequence ID" value="XM_033668618.1"/>
</dbReference>